<organism evidence="3 4">
    <name type="scientific">Hebeloma cylindrosporum</name>
    <dbReference type="NCBI Taxonomy" id="76867"/>
    <lineage>
        <taxon>Eukaryota</taxon>
        <taxon>Fungi</taxon>
        <taxon>Dikarya</taxon>
        <taxon>Basidiomycota</taxon>
        <taxon>Agaricomycotina</taxon>
        <taxon>Agaricomycetes</taxon>
        <taxon>Agaricomycetidae</taxon>
        <taxon>Agaricales</taxon>
        <taxon>Agaricineae</taxon>
        <taxon>Hymenogastraceae</taxon>
        <taxon>Hebeloma</taxon>
    </lineage>
</organism>
<feature type="compositionally biased region" description="Polar residues" evidence="2">
    <location>
        <begin position="644"/>
        <end position="653"/>
    </location>
</feature>
<dbReference type="Proteomes" id="UP000053424">
    <property type="component" value="Unassembled WGS sequence"/>
</dbReference>
<feature type="compositionally biased region" description="Basic and acidic residues" evidence="2">
    <location>
        <begin position="572"/>
        <end position="584"/>
    </location>
</feature>
<dbReference type="HOGENOM" id="CLU_289026_0_0_1"/>
<feature type="compositionally biased region" description="Acidic residues" evidence="2">
    <location>
        <begin position="864"/>
        <end position="891"/>
    </location>
</feature>
<feature type="compositionally biased region" description="Pro residues" evidence="2">
    <location>
        <begin position="905"/>
        <end position="915"/>
    </location>
</feature>
<feature type="region of interest" description="Disordered" evidence="2">
    <location>
        <begin position="991"/>
        <end position="1028"/>
    </location>
</feature>
<feature type="compositionally biased region" description="Polar residues" evidence="2">
    <location>
        <begin position="617"/>
        <end position="635"/>
    </location>
</feature>
<feature type="compositionally biased region" description="Low complexity" evidence="2">
    <location>
        <begin position="760"/>
        <end position="772"/>
    </location>
</feature>
<name>A0A0C2YCK7_HEBCY</name>
<keyword evidence="4" id="KW-1185">Reference proteome</keyword>
<dbReference type="AlphaFoldDB" id="A0A0C2YCK7"/>
<feature type="compositionally biased region" description="Polar residues" evidence="2">
    <location>
        <begin position="826"/>
        <end position="840"/>
    </location>
</feature>
<evidence type="ECO:0000313" key="4">
    <source>
        <dbReference type="Proteomes" id="UP000053424"/>
    </source>
</evidence>
<reference evidence="3 4" key="1">
    <citation type="submission" date="2014-04" db="EMBL/GenBank/DDBJ databases">
        <authorList>
            <consortium name="DOE Joint Genome Institute"/>
            <person name="Kuo A."/>
            <person name="Gay G."/>
            <person name="Dore J."/>
            <person name="Kohler A."/>
            <person name="Nagy L.G."/>
            <person name="Floudas D."/>
            <person name="Copeland A."/>
            <person name="Barry K.W."/>
            <person name="Cichocki N."/>
            <person name="Veneault-Fourrey C."/>
            <person name="LaButti K."/>
            <person name="Lindquist E.A."/>
            <person name="Lipzen A."/>
            <person name="Lundell T."/>
            <person name="Morin E."/>
            <person name="Murat C."/>
            <person name="Sun H."/>
            <person name="Tunlid A."/>
            <person name="Henrissat B."/>
            <person name="Grigoriev I.V."/>
            <person name="Hibbett D.S."/>
            <person name="Martin F."/>
            <person name="Nordberg H.P."/>
            <person name="Cantor M.N."/>
            <person name="Hua S.X."/>
        </authorList>
    </citation>
    <scope>NUCLEOTIDE SEQUENCE [LARGE SCALE GENOMIC DNA]</scope>
    <source>
        <strain evidence="4">h7</strain>
    </source>
</reference>
<feature type="region of interest" description="Disordered" evidence="2">
    <location>
        <begin position="548"/>
        <end position="962"/>
    </location>
</feature>
<proteinExistence type="predicted"/>
<feature type="compositionally biased region" description="Polar residues" evidence="2">
    <location>
        <begin position="30"/>
        <end position="42"/>
    </location>
</feature>
<feature type="compositionally biased region" description="Low complexity" evidence="2">
    <location>
        <begin position="590"/>
        <end position="599"/>
    </location>
</feature>
<accession>A0A0C2YCK7</accession>
<feature type="region of interest" description="Disordered" evidence="2">
    <location>
        <begin position="76"/>
        <end position="95"/>
    </location>
</feature>
<feature type="region of interest" description="Disordered" evidence="2">
    <location>
        <begin position="375"/>
        <end position="411"/>
    </location>
</feature>
<feature type="region of interest" description="Disordered" evidence="2">
    <location>
        <begin position="215"/>
        <end position="311"/>
    </location>
</feature>
<feature type="region of interest" description="Disordered" evidence="2">
    <location>
        <begin position="488"/>
        <end position="531"/>
    </location>
</feature>
<feature type="compositionally biased region" description="Polar residues" evidence="2">
    <location>
        <begin position="84"/>
        <end position="93"/>
    </location>
</feature>
<reference evidence="4" key="2">
    <citation type="submission" date="2015-01" db="EMBL/GenBank/DDBJ databases">
        <title>Evolutionary Origins and Diversification of the Mycorrhizal Mutualists.</title>
        <authorList>
            <consortium name="DOE Joint Genome Institute"/>
            <consortium name="Mycorrhizal Genomics Consortium"/>
            <person name="Kohler A."/>
            <person name="Kuo A."/>
            <person name="Nagy L.G."/>
            <person name="Floudas D."/>
            <person name="Copeland A."/>
            <person name="Barry K.W."/>
            <person name="Cichocki N."/>
            <person name="Veneault-Fourrey C."/>
            <person name="LaButti K."/>
            <person name="Lindquist E.A."/>
            <person name="Lipzen A."/>
            <person name="Lundell T."/>
            <person name="Morin E."/>
            <person name="Murat C."/>
            <person name="Riley R."/>
            <person name="Ohm R."/>
            <person name="Sun H."/>
            <person name="Tunlid A."/>
            <person name="Henrissat B."/>
            <person name="Grigoriev I.V."/>
            <person name="Hibbett D.S."/>
            <person name="Martin F."/>
        </authorList>
    </citation>
    <scope>NUCLEOTIDE SEQUENCE [LARGE SCALE GENOMIC DNA]</scope>
    <source>
        <strain evidence="4">h7</strain>
    </source>
</reference>
<protein>
    <submittedName>
        <fullName evidence="3">Uncharacterized protein</fullName>
    </submittedName>
</protein>
<feature type="compositionally biased region" description="Polar residues" evidence="2">
    <location>
        <begin position="776"/>
        <end position="793"/>
    </location>
</feature>
<evidence type="ECO:0000313" key="3">
    <source>
        <dbReference type="EMBL" id="KIM38737.1"/>
    </source>
</evidence>
<sequence>MMNSNDIPPLLDLSDIMHHMSPSPVPAENSGATTPTPTTVQQNSIAIERAVSPERASETDVLGFRRRLEEMGLWGWRRPDGSQADANPDSSTSSRERELLKMVLRLTDHLSVDPTQLERQANTIAELRIQRDFIARQAEEERARWRSERESWDRTAEALLLQRHRPERSEDVDRLRNTYEAENKALRDKLQDAQRRLSMLEGDLMRLKPMLLMQPFSTSRTGSQRQDKGKGREVDTKTYLGTIPEGRELNDPTNRPYSYSHHPTSRPSINSPGPSSSRNVATPQSIPQRRPKDRPSKSHGKRSHHNMAPISSDAYTEHLLLAAKKIGRKRAAHVAGIVQHVEREKEVLAQEQEQIRAQKAQERLERERLERLASGTSGMAYYRPTTDLSHPSPQRGGAPRSAPLVQPKTPKRASIPYPIVQSPATPLVFVHQSGTTPGPSATHFPGVGVMGTPSQLGAALNLTSGRPGQSTPSTPFNSLLDAARSMLDESVASGSQPAPGRTNGKGRMLEEPESPVPKRRKVSATGKSGGALDRVKSALDVLADQAAAAVNEPDRSDRRPAVVGANVKGKGKAKETQEHEREGLDNGVPTSAAASTSGRGRSKARSSTDTTSRKRGNSASQIPPASTTSSRPARQSTRKRGGTPDSSAPPTSTRGGSGRVRGRSRGSNATQSRSSASGRVISPAPGGSAPRVISAAPGYSPLDEAMALSVPVQPSTEEQLERVRSEEHPQQAPLSLGDVRDSDPRLSLRPVAGWGQNGQSVSADSSSNSVHVRPTLNDNPTSQLSQEHVSTNGAPIVSEPKSGNQPPAHLTSEPEISRNFVHETRTILTNGHSHDQSSAIRTIPPPPDSNVAVPIPGDQSLLDIDAEAETDEDADAEGEQEEEEEEEEDGDSENRPRNPPSRSRSPPPPDPPLPGPDDRPPPDMDDEHDPDADAEGEMEFEENGELPSGSMSSASRKSVEMERTLSQFNSSHHFHTLPWFHSSDGTDAHTLNTDTICSPPPYWHPAGRPRSISSQDPDSSSPNDFDRGSFLPRRVLSDSINPSDHDSFLTVTCAKRKGIPASKFRARGWPRIHGFIRRNDVGFLRTCVHALRTINL</sequence>
<feature type="compositionally biased region" description="Polar residues" evidence="2">
    <location>
        <begin position="215"/>
        <end position="224"/>
    </location>
</feature>
<feature type="compositionally biased region" description="Low complexity" evidence="2">
    <location>
        <begin position="1008"/>
        <end position="1023"/>
    </location>
</feature>
<dbReference type="OrthoDB" id="2143914at2759"/>
<feature type="compositionally biased region" description="Basic residues" evidence="2">
    <location>
        <begin position="289"/>
        <end position="305"/>
    </location>
</feature>
<feature type="compositionally biased region" description="Basic and acidic residues" evidence="2">
    <location>
        <begin position="719"/>
        <end position="729"/>
    </location>
</feature>
<feature type="compositionally biased region" description="Acidic residues" evidence="2">
    <location>
        <begin position="923"/>
        <end position="944"/>
    </location>
</feature>
<keyword evidence="1" id="KW-0175">Coiled coil</keyword>
<dbReference type="EMBL" id="KN831789">
    <property type="protein sequence ID" value="KIM38737.1"/>
    <property type="molecule type" value="Genomic_DNA"/>
</dbReference>
<evidence type="ECO:0000256" key="1">
    <source>
        <dbReference type="SAM" id="Coils"/>
    </source>
</evidence>
<feature type="coiled-coil region" evidence="1">
    <location>
        <begin position="124"/>
        <end position="203"/>
    </location>
</feature>
<gene>
    <name evidence="3" type="ORF">M413DRAFT_241268</name>
</gene>
<feature type="compositionally biased region" description="Polar residues" evidence="2">
    <location>
        <begin position="251"/>
        <end position="287"/>
    </location>
</feature>
<feature type="region of interest" description="Disordered" evidence="2">
    <location>
        <begin position="1"/>
        <end position="42"/>
    </location>
</feature>
<feature type="compositionally biased region" description="Polar residues" evidence="2">
    <location>
        <begin position="668"/>
        <end position="677"/>
    </location>
</feature>
<evidence type="ECO:0000256" key="2">
    <source>
        <dbReference type="SAM" id="MobiDB-lite"/>
    </source>
</evidence>
<feature type="compositionally biased region" description="Basic and acidic residues" evidence="2">
    <location>
        <begin position="225"/>
        <end position="236"/>
    </location>
</feature>
<feature type="coiled-coil region" evidence="1">
    <location>
        <begin position="338"/>
        <end position="372"/>
    </location>
</feature>